<dbReference type="GO" id="GO:0016787">
    <property type="term" value="F:hydrolase activity"/>
    <property type="evidence" value="ECO:0007669"/>
    <property type="project" value="UniProtKB-KW"/>
</dbReference>
<evidence type="ECO:0000313" key="5">
    <source>
        <dbReference type="EMBL" id="AUG29101.1"/>
    </source>
</evidence>
<dbReference type="InterPro" id="IPR029058">
    <property type="entry name" value="AB_hydrolase_fold"/>
</dbReference>
<feature type="domain" description="Carboxylesterase type B" evidence="4">
    <location>
        <begin position="16"/>
        <end position="503"/>
    </location>
</feature>
<dbReference type="Proteomes" id="UP000233276">
    <property type="component" value="Chromosome"/>
</dbReference>
<evidence type="ECO:0000256" key="3">
    <source>
        <dbReference type="RuleBase" id="RU361235"/>
    </source>
</evidence>
<accession>A0A2K9DAC3</accession>
<evidence type="ECO:0000313" key="6">
    <source>
        <dbReference type="Proteomes" id="UP000233276"/>
    </source>
</evidence>
<evidence type="ECO:0000256" key="1">
    <source>
        <dbReference type="ARBA" id="ARBA00005964"/>
    </source>
</evidence>
<keyword evidence="2 3" id="KW-0378">Hydrolase</keyword>
<dbReference type="KEGG" id="mhos:CXR34_06200"/>
<dbReference type="InterPro" id="IPR019826">
    <property type="entry name" value="Carboxylesterase_B_AS"/>
</dbReference>
<evidence type="ECO:0000259" key="4">
    <source>
        <dbReference type="Pfam" id="PF00135"/>
    </source>
</evidence>
<name>A0A2K9DAC3_9MICO</name>
<dbReference type="EC" id="3.1.1.-" evidence="3"/>
<dbReference type="InterPro" id="IPR002018">
    <property type="entry name" value="CarbesteraseB"/>
</dbReference>
<organism evidence="5 6">
    <name type="scientific">Microbacterium hominis</name>
    <dbReference type="NCBI Taxonomy" id="162426"/>
    <lineage>
        <taxon>Bacteria</taxon>
        <taxon>Bacillati</taxon>
        <taxon>Actinomycetota</taxon>
        <taxon>Actinomycetes</taxon>
        <taxon>Micrococcales</taxon>
        <taxon>Microbacteriaceae</taxon>
        <taxon>Microbacterium</taxon>
    </lineage>
</organism>
<dbReference type="PANTHER" id="PTHR11559">
    <property type="entry name" value="CARBOXYLESTERASE"/>
    <property type="match status" value="1"/>
</dbReference>
<proteinExistence type="inferred from homology"/>
<dbReference type="SUPFAM" id="SSF53474">
    <property type="entry name" value="alpha/beta-Hydrolases"/>
    <property type="match status" value="1"/>
</dbReference>
<sequence length="533" mass="56665">MSNTIENTPTVACVTTAPAGTFRGLVREGVRSWRGIRYAEAPTGDRRWRDPVAAATADGEVDATAFGPACPQVRTPAIALGDDAVLDEDCLSLNVWAPGTDTAAARPVMVWIHGGAYTFGASSQQMYDATSIVDRGDVVVVTVNYRLAAFGFLDLSGLLPDGGFDRNLALKDVLLALRWVQGNIAAFGGDPGRVTVFGESAGGGLVTTLLATPSAAGLFHRAIAQSSPASSMYGVDRARDVAERFTRELGIDTTDAAAAAAALRAASADRLVAAGMAVYAQVPDEAPGTLAFAPIVDGELLPEAPATVLHEGRGLPVPLIIGTNKDEASLFKFMKSPLIPITEERIMKMFTDMAADNPTVELPSVAQVQTAYENVRHNMVGLGVARDIGFRMPTLWIAEGHSRVADVWLYRFDHATPFLRLIGLGATHGSELAYLWGSFSSGPKDLTFRLGGKRSGEEISVRMQDRWTAFAHGRTPDAEGVPGAPHWPAYATASTDAADIARATLVIERHDSVVDDLDAPLRAAWGDQVLDFH</sequence>
<dbReference type="InterPro" id="IPR050309">
    <property type="entry name" value="Type-B_Carboxylest/Lipase"/>
</dbReference>
<gene>
    <name evidence="5" type="ORF">CXR34_06200</name>
</gene>
<dbReference type="Pfam" id="PF00135">
    <property type="entry name" value="COesterase"/>
    <property type="match status" value="1"/>
</dbReference>
<reference evidence="5 6" key="1">
    <citation type="submission" date="2017-12" db="EMBL/GenBank/DDBJ databases">
        <title>Isolation and characterization of estrogens degradatiion strain Microbacterium hominis SJTG1.</title>
        <authorList>
            <person name="Xiong W."/>
            <person name="Yin C."/>
            <person name="Zheng D."/>
            <person name="Liang R."/>
        </authorList>
    </citation>
    <scope>NUCLEOTIDE SEQUENCE [LARGE SCALE GENOMIC DNA]</scope>
    <source>
        <strain evidence="5 6">SJTG1</strain>
    </source>
</reference>
<dbReference type="RefSeq" id="WP_101305921.1">
    <property type="nucleotide sequence ID" value="NZ_CP025299.1"/>
</dbReference>
<dbReference type="EMBL" id="CP025299">
    <property type="protein sequence ID" value="AUG29101.1"/>
    <property type="molecule type" value="Genomic_DNA"/>
</dbReference>
<protein>
    <recommendedName>
        <fullName evidence="3">Carboxylic ester hydrolase</fullName>
        <ecNumber evidence="3">3.1.1.-</ecNumber>
    </recommendedName>
</protein>
<dbReference type="AlphaFoldDB" id="A0A2K9DAC3"/>
<evidence type="ECO:0000256" key="2">
    <source>
        <dbReference type="ARBA" id="ARBA00022801"/>
    </source>
</evidence>
<dbReference type="Gene3D" id="3.40.50.1820">
    <property type="entry name" value="alpha/beta hydrolase"/>
    <property type="match status" value="1"/>
</dbReference>
<dbReference type="PROSITE" id="PS00122">
    <property type="entry name" value="CARBOXYLESTERASE_B_1"/>
    <property type="match status" value="1"/>
</dbReference>
<comment type="similarity">
    <text evidence="1 3">Belongs to the type-B carboxylesterase/lipase family.</text>
</comment>